<keyword evidence="4" id="KW-1185">Reference proteome</keyword>
<dbReference type="PANTHER" id="PTHR24171">
    <property type="entry name" value="ANKYRIN REPEAT DOMAIN-CONTAINING PROTEIN 39-RELATED"/>
    <property type="match status" value="1"/>
</dbReference>
<protein>
    <submittedName>
        <fullName evidence="3">Uncharacterized protein</fullName>
    </submittedName>
</protein>
<organism evidence="3 4">
    <name type="scientific">Sparus aurata</name>
    <name type="common">Gilthead sea bream</name>
    <dbReference type="NCBI Taxonomy" id="8175"/>
    <lineage>
        <taxon>Eukaryota</taxon>
        <taxon>Metazoa</taxon>
        <taxon>Chordata</taxon>
        <taxon>Craniata</taxon>
        <taxon>Vertebrata</taxon>
        <taxon>Euteleostomi</taxon>
        <taxon>Actinopterygii</taxon>
        <taxon>Neopterygii</taxon>
        <taxon>Teleostei</taxon>
        <taxon>Neoteleostei</taxon>
        <taxon>Acanthomorphata</taxon>
        <taxon>Eupercaria</taxon>
        <taxon>Spariformes</taxon>
        <taxon>Sparidae</taxon>
        <taxon>Sparus</taxon>
    </lineage>
</organism>
<dbReference type="Gene3D" id="1.25.40.20">
    <property type="entry name" value="Ankyrin repeat-containing domain"/>
    <property type="match status" value="1"/>
</dbReference>
<dbReference type="GO" id="GO:0085020">
    <property type="term" value="P:protein K6-linked ubiquitination"/>
    <property type="evidence" value="ECO:0007669"/>
    <property type="project" value="TreeGrafter"/>
</dbReference>
<dbReference type="InterPro" id="IPR002110">
    <property type="entry name" value="Ankyrin_rpt"/>
</dbReference>
<evidence type="ECO:0000313" key="3">
    <source>
        <dbReference type="Ensembl" id="ENSSAUP00010067158.1"/>
    </source>
</evidence>
<dbReference type="Proteomes" id="UP000472265">
    <property type="component" value="Chromosome 10"/>
</dbReference>
<dbReference type="Pfam" id="PF12796">
    <property type="entry name" value="Ank_2"/>
    <property type="match status" value="1"/>
</dbReference>
<dbReference type="GO" id="GO:0031436">
    <property type="term" value="C:BRCA1-BARD1 complex"/>
    <property type="evidence" value="ECO:0007669"/>
    <property type="project" value="TreeGrafter"/>
</dbReference>
<evidence type="ECO:0000256" key="1">
    <source>
        <dbReference type="ARBA" id="ARBA00022737"/>
    </source>
</evidence>
<accession>A0A671YWB3</accession>
<dbReference type="AlphaFoldDB" id="A0A671YWB3"/>
<evidence type="ECO:0000256" key="2">
    <source>
        <dbReference type="ARBA" id="ARBA00023043"/>
    </source>
</evidence>
<name>A0A671YWB3_SPAAU</name>
<dbReference type="SUPFAM" id="SSF48403">
    <property type="entry name" value="Ankyrin repeat"/>
    <property type="match status" value="1"/>
</dbReference>
<dbReference type="Ensembl" id="ENSSAUT00010070304.1">
    <property type="protein sequence ID" value="ENSSAUP00010067158.1"/>
    <property type="gene ID" value="ENSSAUG00010026714.1"/>
</dbReference>
<dbReference type="PANTHER" id="PTHR24171:SF8">
    <property type="entry name" value="BRCA1-ASSOCIATED RING DOMAIN PROTEIN 1"/>
    <property type="match status" value="1"/>
</dbReference>
<keyword evidence="2" id="KW-0040">ANK repeat</keyword>
<dbReference type="InParanoid" id="A0A671YWB3"/>
<reference evidence="3" key="2">
    <citation type="submission" date="2025-08" db="UniProtKB">
        <authorList>
            <consortium name="Ensembl"/>
        </authorList>
    </citation>
    <scope>IDENTIFICATION</scope>
</reference>
<evidence type="ECO:0000313" key="4">
    <source>
        <dbReference type="Proteomes" id="UP000472265"/>
    </source>
</evidence>
<sequence>FPLLWLFDGADPDNCSDLGLTPLHFASLSQATIDFAEKLLEARANPNGCNQHPNTPLQAAAIQDREDVVKVLMSAVALVTPISGIYPIHYIHNEAISQMIHKLRQKEINYVLKSDILWMWQSLHRGKQENKCSKLLTVTLQEQDAGRPGRYFFTYFATDLELQSQLYSKKKPLDVSTLTKCNFSF</sequence>
<dbReference type="GeneTree" id="ENSGT00650000094787"/>
<proteinExistence type="predicted"/>
<dbReference type="GO" id="GO:0070531">
    <property type="term" value="C:BRCA1-A complex"/>
    <property type="evidence" value="ECO:0007669"/>
    <property type="project" value="TreeGrafter"/>
</dbReference>
<reference evidence="3" key="3">
    <citation type="submission" date="2025-09" db="UniProtKB">
        <authorList>
            <consortium name="Ensembl"/>
        </authorList>
    </citation>
    <scope>IDENTIFICATION</scope>
</reference>
<dbReference type="GO" id="GO:0004842">
    <property type="term" value="F:ubiquitin-protein transferase activity"/>
    <property type="evidence" value="ECO:0007669"/>
    <property type="project" value="TreeGrafter"/>
</dbReference>
<keyword evidence="1" id="KW-0677">Repeat</keyword>
<dbReference type="InterPro" id="IPR036770">
    <property type="entry name" value="Ankyrin_rpt-contain_sf"/>
</dbReference>
<reference evidence="3" key="1">
    <citation type="submission" date="2021-04" db="EMBL/GenBank/DDBJ databases">
        <authorList>
            <consortium name="Wellcome Sanger Institute Data Sharing"/>
        </authorList>
    </citation>
    <scope>NUCLEOTIDE SEQUENCE [LARGE SCALE GENOMIC DNA]</scope>
</reference>